<dbReference type="OrthoDB" id="8957154at2759"/>
<evidence type="ECO:0000313" key="1">
    <source>
        <dbReference type="Ensembl" id="ENSSFOP00015032147.2"/>
    </source>
</evidence>
<evidence type="ECO:0000313" key="2">
    <source>
        <dbReference type="Proteomes" id="UP000694397"/>
    </source>
</evidence>
<dbReference type="AntiFam" id="ANF00149">
    <property type="entry name" value="Shadow ORF (opposite cshA)"/>
</dbReference>
<protein>
    <submittedName>
        <fullName evidence="1">Uncharacterized protein</fullName>
    </submittedName>
</protein>
<organism evidence="1 2">
    <name type="scientific">Scleropages formosus</name>
    <name type="common">Asian bonytongue</name>
    <name type="synonym">Osteoglossum formosum</name>
    <dbReference type="NCBI Taxonomy" id="113540"/>
    <lineage>
        <taxon>Eukaryota</taxon>
        <taxon>Metazoa</taxon>
        <taxon>Chordata</taxon>
        <taxon>Craniata</taxon>
        <taxon>Vertebrata</taxon>
        <taxon>Euteleostomi</taxon>
        <taxon>Actinopterygii</taxon>
        <taxon>Neopterygii</taxon>
        <taxon>Teleostei</taxon>
        <taxon>Osteoglossocephala</taxon>
        <taxon>Osteoglossomorpha</taxon>
        <taxon>Osteoglossiformes</taxon>
        <taxon>Osteoglossidae</taxon>
        <taxon>Scleropages</taxon>
    </lineage>
</organism>
<reference evidence="1 2" key="1">
    <citation type="submission" date="2019-04" db="EMBL/GenBank/DDBJ databases">
        <authorList>
            <consortium name="Wellcome Sanger Institute Data Sharing"/>
        </authorList>
    </citation>
    <scope>NUCLEOTIDE SEQUENCE [LARGE SCALE GENOMIC DNA]</scope>
</reference>
<name>A0A8C9S8C9_SCLFO</name>
<dbReference type="GeneTree" id="ENSGT00970000193437"/>
<dbReference type="Proteomes" id="UP000694397">
    <property type="component" value="Chromosome 19"/>
</dbReference>
<reference evidence="1" key="2">
    <citation type="submission" date="2025-08" db="UniProtKB">
        <authorList>
            <consortium name="Ensembl"/>
        </authorList>
    </citation>
    <scope>IDENTIFICATION</scope>
</reference>
<dbReference type="AlphaFoldDB" id="A0A8C9S8C9"/>
<accession>A0A8C9S8C9</accession>
<proteinExistence type="predicted"/>
<reference evidence="1" key="3">
    <citation type="submission" date="2025-09" db="UniProtKB">
        <authorList>
            <consortium name="Ensembl"/>
        </authorList>
    </citation>
    <scope>IDENTIFICATION</scope>
</reference>
<dbReference type="Ensembl" id="ENSSFOT00015032506.2">
    <property type="protein sequence ID" value="ENSSFOP00015032147.2"/>
    <property type="gene ID" value="ENSSFOG00015020572.2"/>
</dbReference>
<sequence>MAKDHGLCNGYSPIDVAECQELLLLIVAKHIVLLDSVQCLLLPFQFDNIGVRHDPLCKFPHRVLEGGREQQHLTVLGICPPLDAYTLILVALCGNHDISLIQHKHLDLFGINELKLEAPVQHCARSANDNLTTLEPTFIASDGIFQFNFRIKFPHLFNDFSKTLKTNKKNKEINV</sequence>
<keyword evidence="2" id="KW-1185">Reference proteome</keyword>